<dbReference type="AlphaFoldDB" id="A0A6C0JBA0"/>
<accession>A0A6C0JBA0</accession>
<reference evidence="1" key="1">
    <citation type="journal article" date="2020" name="Nature">
        <title>Giant virus diversity and host interactions through global metagenomics.</title>
        <authorList>
            <person name="Schulz F."/>
            <person name="Roux S."/>
            <person name="Paez-Espino D."/>
            <person name="Jungbluth S."/>
            <person name="Walsh D.A."/>
            <person name="Denef V.J."/>
            <person name="McMahon K.D."/>
            <person name="Konstantinidis K.T."/>
            <person name="Eloe-Fadrosh E.A."/>
            <person name="Kyrpides N.C."/>
            <person name="Woyke T."/>
        </authorList>
    </citation>
    <scope>NUCLEOTIDE SEQUENCE</scope>
    <source>
        <strain evidence="1">GVMAG-M-3300025890-48</strain>
    </source>
</reference>
<name>A0A6C0JBA0_9ZZZZ</name>
<evidence type="ECO:0008006" key="2">
    <source>
        <dbReference type="Google" id="ProtNLM"/>
    </source>
</evidence>
<organism evidence="1">
    <name type="scientific">viral metagenome</name>
    <dbReference type="NCBI Taxonomy" id="1070528"/>
    <lineage>
        <taxon>unclassified sequences</taxon>
        <taxon>metagenomes</taxon>
        <taxon>organismal metagenomes</taxon>
    </lineage>
</organism>
<evidence type="ECO:0000313" key="1">
    <source>
        <dbReference type="EMBL" id="QHU02942.1"/>
    </source>
</evidence>
<protein>
    <recommendedName>
        <fullName evidence="2">EVE domain-containing protein</fullName>
    </recommendedName>
</protein>
<dbReference type="EMBL" id="MN740367">
    <property type="protein sequence ID" value="QHU02942.1"/>
    <property type="molecule type" value="Genomic_DNA"/>
</dbReference>
<proteinExistence type="predicted"/>
<sequence>MSIWQLSWNPKNYNAVERLQLALQDEKYKTITQSWGRSSTKNISKIKAGDVIYISCAKKCVAKGIVSEPFTQENRVIDDPFIINKDERDDRHKNHYYCKIVLTDIYAPEDQKDLPGNQNTFCNPTNAFWK</sequence>